<protein>
    <submittedName>
        <fullName evidence="1">Uncharacterized protein</fullName>
    </submittedName>
</protein>
<keyword evidence="2" id="KW-1185">Reference proteome</keyword>
<dbReference type="HOGENOM" id="CLU_2122463_0_0_1"/>
<evidence type="ECO:0000313" key="2">
    <source>
        <dbReference type="Proteomes" id="UP000030755"/>
    </source>
</evidence>
<proteinExistence type="predicted"/>
<dbReference type="Proteomes" id="UP000030755">
    <property type="component" value="Unassembled WGS sequence"/>
</dbReference>
<gene>
    <name evidence="1" type="ORF">O9G_001276</name>
</gene>
<reference evidence="1 2" key="1">
    <citation type="journal article" date="2013" name="Curr. Biol.">
        <title>Shared signatures of parasitism and phylogenomics unite Cryptomycota and microsporidia.</title>
        <authorList>
            <person name="James T.Y."/>
            <person name="Pelin A."/>
            <person name="Bonen L."/>
            <person name="Ahrendt S."/>
            <person name="Sain D."/>
            <person name="Corradi N."/>
            <person name="Stajich J.E."/>
        </authorList>
    </citation>
    <scope>NUCLEOTIDE SEQUENCE [LARGE SCALE GENOMIC DNA]</scope>
    <source>
        <strain evidence="1 2">CSF55</strain>
    </source>
</reference>
<name>A0A075ATM1_ROZAC</name>
<organism evidence="1 2">
    <name type="scientific">Rozella allomycis (strain CSF55)</name>
    <dbReference type="NCBI Taxonomy" id="988480"/>
    <lineage>
        <taxon>Eukaryota</taxon>
        <taxon>Fungi</taxon>
        <taxon>Fungi incertae sedis</taxon>
        <taxon>Cryptomycota</taxon>
        <taxon>Cryptomycota incertae sedis</taxon>
        <taxon>Rozella</taxon>
    </lineage>
</organism>
<evidence type="ECO:0000313" key="1">
    <source>
        <dbReference type="EMBL" id="EPZ33525.1"/>
    </source>
</evidence>
<dbReference type="AlphaFoldDB" id="A0A075ATM1"/>
<dbReference type="EMBL" id="KE561054">
    <property type="protein sequence ID" value="EPZ33525.1"/>
    <property type="molecule type" value="Genomic_DNA"/>
</dbReference>
<sequence>MDFVSALQNTLEIFSNDPRPYQEVIYDILNRADCLNIIFLCFQNRDLHFTGCKLLEMQLVKLNYQDNIEDFVETIWATMVEQMFTARDVRKISKWNVYVRGKTIAFSVHIFVCH</sequence>
<accession>A0A075ATM1</accession>